<reference evidence="2" key="1">
    <citation type="submission" date="2018-05" db="EMBL/GenBank/DDBJ databases">
        <authorList>
            <person name="Lanie J.A."/>
            <person name="Ng W.-L."/>
            <person name="Kazmierczak K.M."/>
            <person name="Andrzejewski T.M."/>
            <person name="Davidsen T.M."/>
            <person name="Wayne K.J."/>
            <person name="Tettelin H."/>
            <person name="Glass J.I."/>
            <person name="Rusch D."/>
            <person name="Podicherti R."/>
            <person name="Tsui H.-C.T."/>
            <person name="Winkler M.E."/>
        </authorList>
    </citation>
    <scope>NUCLEOTIDE SEQUENCE</scope>
</reference>
<proteinExistence type="predicted"/>
<dbReference type="Gene3D" id="3.40.50.300">
    <property type="entry name" value="P-loop containing nucleotide triphosphate hydrolases"/>
    <property type="match status" value="1"/>
</dbReference>
<dbReference type="InterPro" id="IPR027417">
    <property type="entry name" value="P-loop_NTPase"/>
</dbReference>
<dbReference type="SUPFAM" id="SSF52540">
    <property type="entry name" value="P-loop containing nucleoside triphosphate hydrolases"/>
    <property type="match status" value="1"/>
</dbReference>
<dbReference type="InterPro" id="IPR031314">
    <property type="entry name" value="DNK_dom"/>
</dbReference>
<dbReference type="GO" id="GO:0005737">
    <property type="term" value="C:cytoplasm"/>
    <property type="evidence" value="ECO:0007669"/>
    <property type="project" value="TreeGrafter"/>
</dbReference>
<dbReference type="Pfam" id="PF01712">
    <property type="entry name" value="dNK"/>
    <property type="match status" value="1"/>
</dbReference>
<dbReference type="CDD" id="cd01673">
    <property type="entry name" value="dNK"/>
    <property type="match status" value="1"/>
</dbReference>
<dbReference type="EMBL" id="UINC01016881">
    <property type="protein sequence ID" value="SVA69951.1"/>
    <property type="molecule type" value="Genomic_DNA"/>
</dbReference>
<evidence type="ECO:0000313" key="2">
    <source>
        <dbReference type="EMBL" id="SVA69951.1"/>
    </source>
</evidence>
<name>A0A381XZU5_9ZZZZ</name>
<organism evidence="2">
    <name type="scientific">marine metagenome</name>
    <dbReference type="NCBI Taxonomy" id="408172"/>
    <lineage>
        <taxon>unclassified sequences</taxon>
        <taxon>metagenomes</taxon>
        <taxon>ecological metagenomes</taxon>
    </lineage>
</organism>
<accession>A0A381XZU5</accession>
<dbReference type="GO" id="GO:0005524">
    <property type="term" value="F:ATP binding"/>
    <property type="evidence" value="ECO:0007669"/>
    <property type="project" value="InterPro"/>
</dbReference>
<evidence type="ECO:0000259" key="1">
    <source>
        <dbReference type="Pfam" id="PF01712"/>
    </source>
</evidence>
<gene>
    <name evidence="2" type="ORF">METZ01_LOCUS122805</name>
</gene>
<protein>
    <recommendedName>
        <fullName evidence="1">Deoxynucleoside kinase domain-containing protein</fullName>
    </recommendedName>
</protein>
<dbReference type="GO" id="GO:0019136">
    <property type="term" value="F:deoxynucleoside kinase activity"/>
    <property type="evidence" value="ECO:0007669"/>
    <property type="project" value="InterPro"/>
</dbReference>
<feature type="domain" description="Deoxynucleoside kinase" evidence="1">
    <location>
        <begin position="2"/>
        <end position="180"/>
    </location>
</feature>
<dbReference type="InterPro" id="IPR050566">
    <property type="entry name" value="Deoxyribonucleoside_kinase"/>
</dbReference>
<dbReference type="AlphaFoldDB" id="A0A381XZU5"/>
<dbReference type="PIRSF" id="PIRSF000705">
    <property type="entry name" value="DNK"/>
    <property type="match status" value="1"/>
</dbReference>
<dbReference type="PANTHER" id="PTHR10513">
    <property type="entry name" value="DEOXYNUCLEOSIDE KINASE"/>
    <property type="match status" value="1"/>
</dbReference>
<dbReference type="PANTHER" id="PTHR10513:SF46">
    <property type="entry name" value="DEOXYGUANOSINE KINASE"/>
    <property type="match status" value="1"/>
</dbReference>
<dbReference type="InterPro" id="IPR002624">
    <property type="entry name" value="DCK/DGK"/>
</dbReference>
<sequence>MAKRLAKSFDTELMLELATENPFLPRFYSDPKTVALPTQLFFLFQRAKQIESLRQKDMFRPIQVSDFLIEKDKLFASVNLDNDELTLYQQVYDRLTIDAQAPDLVIYLQAPTETLMQRIMERGYDYERAINYSYLKKISDAYIDFFYSYTMSPLLIVNTDDFDLSRDEKNYNLLLEHISSLSSGRHYFNPVEL</sequence>